<evidence type="ECO:0000313" key="9">
    <source>
        <dbReference type="Proteomes" id="UP000182771"/>
    </source>
</evidence>
<protein>
    <recommendedName>
        <fullName evidence="2">site-specific DNA-methyltransferase (adenine-specific)</fullName>
        <ecNumber evidence="2">2.1.1.72</ecNumber>
    </recommendedName>
</protein>
<evidence type="ECO:0000259" key="7">
    <source>
        <dbReference type="Pfam" id="PF01555"/>
    </source>
</evidence>
<dbReference type="Pfam" id="PF01555">
    <property type="entry name" value="N6_N4_Mtase"/>
    <property type="match status" value="1"/>
</dbReference>
<dbReference type="GO" id="GO:0032259">
    <property type="term" value="P:methylation"/>
    <property type="evidence" value="ECO:0007669"/>
    <property type="project" value="UniProtKB-KW"/>
</dbReference>
<dbReference type="OrthoDB" id="9800801at2"/>
<dbReference type="RefSeq" id="WP_016420913.1">
    <property type="nucleotide sequence ID" value="NZ_FNND01000005.1"/>
</dbReference>
<evidence type="ECO:0000256" key="2">
    <source>
        <dbReference type="ARBA" id="ARBA00011900"/>
    </source>
</evidence>
<dbReference type="PIRSF" id="PIRSF015855">
    <property type="entry name" value="TypeIII_Mtase_mKpnI"/>
    <property type="match status" value="1"/>
</dbReference>
<keyword evidence="4 8" id="KW-0808">Transferase</keyword>
<dbReference type="InterPro" id="IPR002941">
    <property type="entry name" value="DNA_methylase_N4/N6"/>
</dbReference>
<evidence type="ECO:0000256" key="5">
    <source>
        <dbReference type="ARBA" id="ARBA00022691"/>
    </source>
</evidence>
<keyword evidence="5" id="KW-0949">S-adenosyl-L-methionine</keyword>
<dbReference type="InterPro" id="IPR029063">
    <property type="entry name" value="SAM-dependent_MTases_sf"/>
</dbReference>
<dbReference type="GO" id="GO:0003677">
    <property type="term" value="F:DNA binding"/>
    <property type="evidence" value="ECO:0007669"/>
    <property type="project" value="InterPro"/>
</dbReference>
<dbReference type="EMBL" id="FNND01000005">
    <property type="protein sequence ID" value="SDW90417.1"/>
    <property type="molecule type" value="Genomic_DNA"/>
</dbReference>
<dbReference type="InterPro" id="IPR002295">
    <property type="entry name" value="N4/N6-MTase_EcoPI_Mod-like"/>
</dbReference>
<dbReference type="Gene3D" id="3.40.50.150">
    <property type="entry name" value="Vaccinia Virus protein VP39"/>
    <property type="match status" value="1"/>
</dbReference>
<dbReference type="SUPFAM" id="SSF53335">
    <property type="entry name" value="S-adenosyl-L-methionine-dependent methyltransferases"/>
    <property type="match status" value="1"/>
</dbReference>
<evidence type="ECO:0000256" key="1">
    <source>
        <dbReference type="ARBA" id="ARBA00006594"/>
    </source>
</evidence>
<evidence type="ECO:0000313" key="8">
    <source>
        <dbReference type="EMBL" id="SDW90417.1"/>
    </source>
</evidence>
<dbReference type="Proteomes" id="UP000182771">
    <property type="component" value="Unassembled WGS sequence"/>
</dbReference>
<dbReference type="InterPro" id="IPR002052">
    <property type="entry name" value="DNA_methylase_N6_adenine_CS"/>
</dbReference>
<comment type="similarity">
    <text evidence="1">Belongs to the N(4)/N(6)-methyltransferase family.</text>
</comment>
<feature type="domain" description="DNA methylase N-4/N-6" evidence="7">
    <location>
        <begin position="123"/>
        <end position="430"/>
    </location>
</feature>
<proteinExistence type="inferred from homology"/>
<organism evidence="8 9">
    <name type="scientific">Capnocytophaga granulosa</name>
    <dbReference type="NCBI Taxonomy" id="45242"/>
    <lineage>
        <taxon>Bacteria</taxon>
        <taxon>Pseudomonadati</taxon>
        <taxon>Bacteroidota</taxon>
        <taxon>Flavobacteriia</taxon>
        <taxon>Flavobacteriales</taxon>
        <taxon>Flavobacteriaceae</taxon>
        <taxon>Capnocytophaga</taxon>
    </lineage>
</organism>
<sequence length="615" mass="70407">MKPTQLDTQTPERKIYYLEQLRQLFPTCMTETQNQQGQWQQVVDWDALKQLLGDAVADSTDERYQFTWAGKQAARLEANEATDQTLRPVPEDSIDWDTTENLYIEGDNLQVLKLLQQAYMGKVKMIYIDPPYNTGSDFVYKDDFARSRAEEDLATGDIDEQGNRYRPNNRSNGRFHSDWCSMIYPRLLVARSLLSEDGVIFISIDDNEVHNLRKIGDEVFGEENFVGELIHQRAKGGGQAKYIVKGHDYILVYAYNISCISLVRKKVIQQKTVEIDGELFIKNDDILRKTFGKYDKSNGDRRCFYEQIEQYKGIEKKQEIDRLLEEGALFLELNKEGMHTICRYEKVSEATSKLYTIIKVLSEEGKKELEALGISFFSYPKPVELLKQLVEAGSDKNSLILDFFSGSATTAHAVMQLNAEDGGRRKYICVQLGEPTPKDSEARKAGYTSIPEIAKERIRRAGKKIKEENLTSQLDTGFRVLRLDSSNFSEVERHPSEYDQGLLDLFATNIKEDRSDLDLLFGAMLSWGIPLSLPISTEEIDGCRVYNVNEGDLVACFAEHISEAVVKAMASKVSLRVLFRDSCFSEDKHKINLFEIFKQQLGWDEKEAMDKIRVI</sequence>
<comment type="caution">
    <text evidence="8">The sequence shown here is derived from an EMBL/GenBank/DDBJ whole genome shotgun (WGS) entry which is preliminary data.</text>
</comment>
<dbReference type="AlphaFoldDB" id="A0A1H2XC66"/>
<keyword evidence="9" id="KW-1185">Reference proteome</keyword>
<keyword evidence="3 8" id="KW-0489">Methyltransferase</keyword>
<dbReference type="GeneID" id="85016715"/>
<name>A0A1H2XC66_9FLAO</name>
<dbReference type="PRINTS" id="PR00506">
    <property type="entry name" value="D21N6MTFRASE"/>
</dbReference>
<reference evidence="8 9" key="1">
    <citation type="submission" date="2016-10" db="EMBL/GenBank/DDBJ databases">
        <authorList>
            <person name="Varghese N."/>
            <person name="Submissions S."/>
        </authorList>
    </citation>
    <scope>NUCLEOTIDE SEQUENCE [LARGE SCALE GENOMIC DNA]</scope>
    <source>
        <strain evidence="8 9">DSM 11449</strain>
    </source>
</reference>
<accession>A0A1H2XC66</accession>
<evidence type="ECO:0000256" key="4">
    <source>
        <dbReference type="ARBA" id="ARBA00022679"/>
    </source>
</evidence>
<evidence type="ECO:0000256" key="6">
    <source>
        <dbReference type="ARBA" id="ARBA00047942"/>
    </source>
</evidence>
<dbReference type="GO" id="GO:0008170">
    <property type="term" value="F:N-methyltransferase activity"/>
    <property type="evidence" value="ECO:0007669"/>
    <property type="project" value="InterPro"/>
</dbReference>
<dbReference type="PROSITE" id="PS00092">
    <property type="entry name" value="N6_MTASE"/>
    <property type="match status" value="1"/>
</dbReference>
<dbReference type="GO" id="GO:0009007">
    <property type="term" value="F:site-specific DNA-methyltransferase (adenine-specific) activity"/>
    <property type="evidence" value="ECO:0007669"/>
    <property type="project" value="UniProtKB-EC"/>
</dbReference>
<gene>
    <name evidence="8" type="ORF">SAMN05444420_10565</name>
</gene>
<dbReference type="EC" id="2.1.1.72" evidence="2"/>
<evidence type="ECO:0000256" key="3">
    <source>
        <dbReference type="ARBA" id="ARBA00022603"/>
    </source>
</evidence>
<comment type="catalytic activity">
    <reaction evidence="6">
        <text>a 2'-deoxyadenosine in DNA + S-adenosyl-L-methionine = an N(6)-methyl-2'-deoxyadenosine in DNA + S-adenosyl-L-homocysteine + H(+)</text>
        <dbReference type="Rhea" id="RHEA:15197"/>
        <dbReference type="Rhea" id="RHEA-COMP:12418"/>
        <dbReference type="Rhea" id="RHEA-COMP:12419"/>
        <dbReference type="ChEBI" id="CHEBI:15378"/>
        <dbReference type="ChEBI" id="CHEBI:57856"/>
        <dbReference type="ChEBI" id="CHEBI:59789"/>
        <dbReference type="ChEBI" id="CHEBI:90615"/>
        <dbReference type="ChEBI" id="CHEBI:90616"/>
        <dbReference type="EC" id="2.1.1.72"/>
    </reaction>
</comment>